<organism evidence="1 2">
    <name type="scientific">Actinocrispum wychmicini</name>
    <dbReference type="NCBI Taxonomy" id="1213861"/>
    <lineage>
        <taxon>Bacteria</taxon>
        <taxon>Bacillati</taxon>
        <taxon>Actinomycetota</taxon>
        <taxon>Actinomycetes</taxon>
        <taxon>Pseudonocardiales</taxon>
        <taxon>Pseudonocardiaceae</taxon>
        <taxon>Actinocrispum</taxon>
    </lineage>
</organism>
<dbReference type="Proteomes" id="UP000295680">
    <property type="component" value="Unassembled WGS sequence"/>
</dbReference>
<keyword evidence="2" id="KW-1185">Reference proteome</keyword>
<proteinExistence type="predicted"/>
<dbReference type="EMBL" id="SLWS01000008">
    <property type="protein sequence ID" value="TCO54715.1"/>
    <property type="molecule type" value="Genomic_DNA"/>
</dbReference>
<comment type="caution">
    <text evidence="1">The sequence shown here is derived from an EMBL/GenBank/DDBJ whole genome shotgun (WGS) entry which is preliminary data.</text>
</comment>
<dbReference type="AlphaFoldDB" id="A0A4R2JKL7"/>
<reference evidence="1 2" key="1">
    <citation type="submission" date="2019-03" db="EMBL/GenBank/DDBJ databases">
        <title>Genomic Encyclopedia of Type Strains, Phase IV (KMG-IV): sequencing the most valuable type-strain genomes for metagenomic binning, comparative biology and taxonomic classification.</title>
        <authorList>
            <person name="Goeker M."/>
        </authorList>
    </citation>
    <scope>NUCLEOTIDE SEQUENCE [LARGE SCALE GENOMIC DNA]</scope>
    <source>
        <strain evidence="1 2">DSM 45934</strain>
    </source>
</reference>
<name>A0A4R2JKL7_9PSEU</name>
<sequence length="94" mass="10485">MVAPMSSEGGAPARGMARLERLLRNAMTRRVDAEVRRLRAAGVRVVRIEPGQRDLDAMGANFMDPRRRERVLDTARITAPALIDRAFERKGVSV</sequence>
<accession>A0A4R2JKL7</accession>
<gene>
    <name evidence="1" type="ORF">EV192_1083</name>
</gene>
<evidence type="ECO:0000313" key="2">
    <source>
        <dbReference type="Proteomes" id="UP000295680"/>
    </source>
</evidence>
<protein>
    <submittedName>
        <fullName evidence="1">Uncharacterized protein</fullName>
    </submittedName>
</protein>
<evidence type="ECO:0000313" key="1">
    <source>
        <dbReference type="EMBL" id="TCO54715.1"/>
    </source>
</evidence>